<feature type="domain" description="Alcohol dehydrogenase-like C-terminal" evidence="2">
    <location>
        <begin position="167"/>
        <end position="299"/>
    </location>
</feature>
<dbReference type="InterPro" id="IPR011032">
    <property type="entry name" value="GroES-like_sf"/>
</dbReference>
<keyword evidence="1" id="KW-0560">Oxidoreductase</keyword>
<dbReference type="SUPFAM" id="SSF51735">
    <property type="entry name" value="NAD(P)-binding Rossmann-fold domains"/>
    <property type="match status" value="1"/>
</dbReference>
<dbReference type="InterPro" id="IPR013149">
    <property type="entry name" value="ADH-like_C"/>
</dbReference>
<name>A0A1L3JE89_9SPHN</name>
<dbReference type="InterPro" id="IPR036291">
    <property type="entry name" value="NAD(P)-bd_dom_sf"/>
</dbReference>
<accession>A0A1L3JE89</accession>
<protein>
    <recommendedName>
        <fullName evidence="6">NADP-dependent oxidoreductase</fullName>
    </recommendedName>
</protein>
<dbReference type="FunFam" id="3.40.50.720:FF:000121">
    <property type="entry name" value="Prostaglandin reductase 2"/>
    <property type="match status" value="1"/>
</dbReference>
<dbReference type="PANTHER" id="PTHR43205:SF7">
    <property type="entry name" value="PROSTAGLANDIN REDUCTASE 1"/>
    <property type="match status" value="1"/>
</dbReference>
<evidence type="ECO:0000259" key="2">
    <source>
        <dbReference type="Pfam" id="PF00107"/>
    </source>
</evidence>
<reference evidence="4 5" key="1">
    <citation type="submission" date="2016-11" db="EMBL/GenBank/DDBJ databases">
        <title>Sphingorhabdus sp. LPB0140, isolated from marine environment.</title>
        <authorList>
            <person name="Kim E."/>
            <person name="Yi H."/>
        </authorList>
    </citation>
    <scope>NUCLEOTIDE SEQUENCE [LARGE SCALE GENOMIC DNA]</scope>
    <source>
        <strain evidence="4 5">LPB0140</strain>
    </source>
</reference>
<dbReference type="Gene3D" id="3.90.180.10">
    <property type="entry name" value="Medium-chain alcohol dehydrogenases, catalytic domain"/>
    <property type="match status" value="1"/>
</dbReference>
<dbReference type="CDD" id="cd05288">
    <property type="entry name" value="PGDH"/>
    <property type="match status" value="1"/>
</dbReference>
<dbReference type="SUPFAM" id="SSF50129">
    <property type="entry name" value="GroES-like"/>
    <property type="match status" value="1"/>
</dbReference>
<feature type="domain" description="Oxidoreductase N-terminal" evidence="3">
    <location>
        <begin position="8"/>
        <end position="109"/>
    </location>
</feature>
<dbReference type="Gene3D" id="3.40.50.720">
    <property type="entry name" value="NAD(P)-binding Rossmann-like Domain"/>
    <property type="match status" value="1"/>
</dbReference>
<proteinExistence type="predicted"/>
<dbReference type="KEGG" id="sphl:LPB140_00960"/>
<evidence type="ECO:0000259" key="3">
    <source>
        <dbReference type="Pfam" id="PF16884"/>
    </source>
</evidence>
<evidence type="ECO:0000313" key="4">
    <source>
        <dbReference type="EMBL" id="APG63440.1"/>
    </source>
</evidence>
<sequence>MCDDANYQWRIARYPIGNVQPEDFHWHVEEIPEPKNGEVLLKTHYLGLAPVMRFYMMGQNPSGETALKIGNVIHGRGVAQIVKSRHPDWKEGMMVQGQMGWQTYKVSAMTPQEKFFVMPNYGPNNKLPAALGAGVLGMTGLSAHAGLFATGSPKKGDKMLLSGAAGGVGSMVSQLAANVVGCDVVGMAGGTEKCDFIKKHGCRAAIDYKNEDIAAAIDAHLPSGIDLYFDNVGGETLQAALERLRMHSRIVLCGSISEYTRRDPFSLSNYTRLRRTDSMMKGFFVYNHLHNWEQVMDDLAGWIIDGKLKAVQDFVHGFEHMPRALANLYYGNNMGVQCCNVRGEPEIWN</sequence>
<evidence type="ECO:0008006" key="6">
    <source>
        <dbReference type="Google" id="ProtNLM"/>
    </source>
</evidence>
<dbReference type="AlphaFoldDB" id="A0A1L3JE89"/>
<keyword evidence="5" id="KW-1185">Reference proteome</keyword>
<dbReference type="InterPro" id="IPR041694">
    <property type="entry name" value="ADH_N_2"/>
</dbReference>
<dbReference type="STRING" id="1913578.LPB140_00960"/>
<dbReference type="GO" id="GO:0016628">
    <property type="term" value="F:oxidoreductase activity, acting on the CH-CH group of donors, NAD or NADP as acceptor"/>
    <property type="evidence" value="ECO:0007669"/>
    <property type="project" value="InterPro"/>
</dbReference>
<dbReference type="InterPro" id="IPR045010">
    <property type="entry name" value="MDR_fam"/>
</dbReference>
<dbReference type="EMBL" id="CP018154">
    <property type="protein sequence ID" value="APG63440.1"/>
    <property type="molecule type" value="Genomic_DNA"/>
</dbReference>
<gene>
    <name evidence="4" type="ORF">LPB140_00960</name>
</gene>
<dbReference type="PANTHER" id="PTHR43205">
    <property type="entry name" value="PROSTAGLANDIN REDUCTASE"/>
    <property type="match status" value="1"/>
</dbReference>
<evidence type="ECO:0000313" key="5">
    <source>
        <dbReference type="Proteomes" id="UP000242561"/>
    </source>
</evidence>
<dbReference type="Pfam" id="PF00107">
    <property type="entry name" value="ADH_zinc_N"/>
    <property type="match status" value="1"/>
</dbReference>
<dbReference type="Proteomes" id="UP000242561">
    <property type="component" value="Chromosome"/>
</dbReference>
<evidence type="ECO:0000256" key="1">
    <source>
        <dbReference type="ARBA" id="ARBA00023002"/>
    </source>
</evidence>
<dbReference type="Pfam" id="PF16884">
    <property type="entry name" value="ADH_N_2"/>
    <property type="match status" value="1"/>
</dbReference>
<organism evidence="4 5">
    <name type="scientific">Sphingorhabdus lutea</name>
    <dbReference type="NCBI Taxonomy" id="1913578"/>
    <lineage>
        <taxon>Bacteria</taxon>
        <taxon>Pseudomonadati</taxon>
        <taxon>Pseudomonadota</taxon>
        <taxon>Alphaproteobacteria</taxon>
        <taxon>Sphingomonadales</taxon>
        <taxon>Sphingomonadaceae</taxon>
        <taxon>Sphingorhabdus</taxon>
    </lineage>
</organism>